<proteinExistence type="predicted"/>
<keyword evidence="2" id="KW-1185">Reference proteome</keyword>
<organism evidence="1 2">
    <name type="scientific">Rhipicephalus sanguineus</name>
    <name type="common">Brown dog tick</name>
    <name type="synonym">Ixodes sanguineus</name>
    <dbReference type="NCBI Taxonomy" id="34632"/>
    <lineage>
        <taxon>Eukaryota</taxon>
        <taxon>Metazoa</taxon>
        <taxon>Ecdysozoa</taxon>
        <taxon>Arthropoda</taxon>
        <taxon>Chelicerata</taxon>
        <taxon>Arachnida</taxon>
        <taxon>Acari</taxon>
        <taxon>Parasitiformes</taxon>
        <taxon>Ixodida</taxon>
        <taxon>Ixodoidea</taxon>
        <taxon>Ixodidae</taxon>
        <taxon>Rhipicephalinae</taxon>
        <taxon>Rhipicephalus</taxon>
        <taxon>Rhipicephalus</taxon>
    </lineage>
</organism>
<protein>
    <submittedName>
        <fullName evidence="1">Uncharacterized protein</fullName>
    </submittedName>
</protein>
<reference evidence="1" key="1">
    <citation type="journal article" date="2020" name="Cell">
        <title>Large-Scale Comparative Analyses of Tick Genomes Elucidate Their Genetic Diversity and Vector Capacities.</title>
        <authorList>
            <consortium name="Tick Genome and Microbiome Consortium (TIGMIC)"/>
            <person name="Jia N."/>
            <person name="Wang J."/>
            <person name="Shi W."/>
            <person name="Du L."/>
            <person name="Sun Y."/>
            <person name="Zhan W."/>
            <person name="Jiang J.F."/>
            <person name="Wang Q."/>
            <person name="Zhang B."/>
            <person name="Ji P."/>
            <person name="Bell-Sakyi L."/>
            <person name="Cui X.M."/>
            <person name="Yuan T.T."/>
            <person name="Jiang B.G."/>
            <person name="Yang W.F."/>
            <person name="Lam T.T."/>
            <person name="Chang Q.C."/>
            <person name="Ding S.J."/>
            <person name="Wang X.J."/>
            <person name="Zhu J.G."/>
            <person name="Ruan X.D."/>
            <person name="Zhao L."/>
            <person name="Wei J.T."/>
            <person name="Ye R.Z."/>
            <person name="Que T.C."/>
            <person name="Du C.H."/>
            <person name="Zhou Y.H."/>
            <person name="Cheng J.X."/>
            <person name="Dai P.F."/>
            <person name="Guo W.B."/>
            <person name="Han X.H."/>
            <person name="Huang E.J."/>
            <person name="Li L.F."/>
            <person name="Wei W."/>
            <person name="Gao Y.C."/>
            <person name="Liu J.Z."/>
            <person name="Shao H.Z."/>
            <person name="Wang X."/>
            <person name="Wang C.C."/>
            <person name="Yang T.C."/>
            <person name="Huo Q.B."/>
            <person name="Li W."/>
            <person name="Chen H.Y."/>
            <person name="Chen S.E."/>
            <person name="Zhou L.G."/>
            <person name="Ni X.B."/>
            <person name="Tian J.H."/>
            <person name="Sheng Y."/>
            <person name="Liu T."/>
            <person name="Pan Y.S."/>
            <person name="Xia L.Y."/>
            <person name="Li J."/>
            <person name="Zhao F."/>
            <person name="Cao W.C."/>
        </authorList>
    </citation>
    <scope>NUCLEOTIDE SEQUENCE</scope>
    <source>
        <strain evidence="1">Rsan-2018</strain>
    </source>
</reference>
<evidence type="ECO:0000313" key="1">
    <source>
        <dbReference type="EMBL" id="KAH7955603.1"/>
    </source>
</evidence>
<sequence length="69" mass="8204">MSSSLETQPSGKRQDQVIVAEHIVITLQQRQYMRQHRVWLASPDKLQKLYQSQRVNQAMLQINLFKCDY</sequence>
<dbReference type="Proteomes" id="UP000821837">
    <property type="component" value="Unassembled WGS sequence"/>
</dbReference>
<accession>A0A9D4PTR3</accession>
<evidence type="ECO:0000313" key="2">
    <source>
        <dbReference type="Proteomes" id="UP000821837"/>
    </source>
</evidence>
<dbReference type="EMBL" id="JABSTV010001250">
    <property type="protein sequence ID" value="KAH7955603.1"/>
    <property type="molecule type" value="Genomic_DNA"/>
</dbReference>
<dbReference type="AlphaFoldDB" id="A0A9D4PTR3"/>
<comment type="caution">
    <text evidence="1">The sequence shown here is derived from an EMBL/GenBank/DDBJ whole genome shotgun (WGS) entry which is preliminary data.</text>
</comment>
<name>A0A9D4PTR3_RHISA</name>
<gene>
    <name evidence="1" type="ORF">HPB52_001705</name>
</gene>
<reference evidence="1" key="2">
    <citation type="submission" date="2021-09" db="EMBL/GenBank/DDBJ databases">
        <authorList>
            <person name="Jia N."/>
            <person name="Wang J."/>
            <person name="Shi W."/>
            <person name="Du L."/>
            <person name="Sun Y."/>
            <person name="Zhan W."/>
            <person name="Jiang J."/>
            <person name="Wang Q."/>
            <person name="Zhang B."/>
            <person name="Ji P."/>
            <person name="Sakyi L.B."/>
            <person name="Cui X."/>
            <person name="Yuan T."/>
            <person name="Jiang B."/>
            <person name="Yang W."/>
            <person name="Lam T.T.-Y."/>
            <person name="Chang Q."/>
            <person name="Ding S."/>
            <person name="Wang X."/>
            <person name="Zhu J."/>
            <person name="Ruan X."/>
            <person name="Zhao L."/>
            <person name="Wei J."/>
            <person name="Que T."/>
            <person name="Du C."/>
            <person name="Cheng J."/>
            <person name="Dai P."/>
            <person name="Han X."/>
            <person name="Huang E."/>
            <person name="Gao Y."/>
            <person name="Liu J."/>
            <person name="Shao H."/>
            <person name="Ye R."/>
            <person name="Li L."/>
            <person name="Wei W."/>
            <person name="Wang X."/>
            <person name="Wang C."/>
            <person name="Huo Q."/>
            <person name="Li W."/>
            <person name="Guo W."/>
            <person name="Chen H."/>
            <person name="Chen S."/>
            <person name="Zhou L."/>
            <person name="Zhou L."/>
            <person name="Ni X."/>
            <person name="Tian J."/>
            <person name="Zhou Y."/>
            <person name="Sheng Y."/>
            <person name="Liu T."/>
            <person name="Pan Y."/>
            <person name="Xia L."/>
            <person name="Li J."/>
            <person name="Zhao F."/>
            <person name="Cao W."/>
        </authorList>
    </citation>
    <scope>NUCLEOTIDE SEQUENCE</scope>
    <source>
        <strain evidence="1">Rsan-2018</strain>
        <tissue evidence="1">Larvae</tissue>
    </source>
</reference>